<accession>A0A565BEL9</accession>
<protein>
    <submittedName>
        <fullName evidence="2">Uncharacterized protein</fullName>
    </submittedName>
</protein>
<gene>
    <name evidence="2" type="ORF">ANE_LOCUS10493</name>
</gene>
<comment type="caution">
    <text evidence="2">The sequence shown here is derived from an EMBL/GenBank/DDBJ whole genome shotgun (WGS) entry which is preliminary data.</text>
</comment>
<reference evidence="2" key="1">
    <citation type="submission" date="2019-07" db="EMBL/GenBank/DDBJ databases">
        <authorList>
            <person name="Dittberner H."/>
        </authorList>
    </citation>
    <scope>NUCLEOTIDE SEQUENCE [LARGE SCALE GENOMIC DNA]</scope>
</reference>
<dbReference type="EMBL" id="CABITT030000004">
    <property type="protein sequence ID" value="VVB00049.1"/>
    <property type="molecule type" value="Genomic_DNA"/>
</dbReference>
<feature type="region of interest" description="Disordered" evidence="1">
    <location>
        <begin position="85"/>
        <end position="110"/>
    </location>
</feature>
<organism evidence="2 3">
    <name type="scientific">Arabis nemorensis</name>
    <dbReference type="NCBI Taxonomy" id="586526"/>
    <lineage>
        <taxon>Eukaryota</taxon>
        <taxon>Viridiplantae</taxon>
        <taxon>Streptophyta</taxon>
        <taxon>Embryophyta</taxon>
        <taxon>Tracheophyta</taxon>
        <taxon>Spermatophyta</taxon>
        <taxon>Magnoliopsida</taxon>
        <taxon>eudicotyledons</taxon>
        <taxon>Gunneridae</taxon>
        <taxon>Pentapetalae</taxon>
        <taxon>rosids</taxon>
        <taxon>malvids</taxon>
        <taxon>Brassicales</taxon>
        <taxon>Brassicaceae</taxon>
        <taxon>Arabideae</taxon>
        <taxon>Arabis</taxon>
    </lineage>
</organism>
<dbReference type="Proteomes" id="UP000489600">
    <property type="component" value="Unassembled WGS sequence"/>
</dbReference>
<sequence>MTIWTRSTHLTALFAGESASVISPAKEERGKFGRTSSVSTGNSPQETNSLVENKEPVSEQQTRNSERLGWRTVVEMGIVNPVDPVALETMVGEESSAASQGSSSDSKRGS</sequence>
<evidence type="ECO:0000256" key="1">
    <source>
        <dbReference type="SAM" id="MobiDB-lite"/>
    </source>
</evidence>
<keyword evidence="3" id="KW-1185">Reference proteome</keyword>
<proteinExistence type="predicted"/>
<evidence type="ECO:0000313" key="3">
    <source>
        <dbReference type="Proteomes" id="UP000489600"/>
    </source>
</evidence>
<feature type="compositionally biased region" description="Polar residues" evidence="1">
    <location>
        <begin position="34"/>
        <end position="51"/>
    </location>
</feature>
<feature type="region of interest" description="Disordered" evidence="1">
    <location>
        <begin position="19"/>
        <end position="69"/>
    </location>
</feature>
<evidence type="ECO:0000313" key="2">
    <source>
        <dbReference type="EMBL" id="VVB00049.1"/>
    </source>
</evidence>
<name>A0A565BEL9_9BRAS</name>
<dbReference type="AlphaFoldDB" id="A0A565BEL9"/>
<feature type="compositionally biased region" description="Low complexity" evidence="1">
    <location>
        <begin position="95"/>
        <end position="104"/>
    </location>
</feature>